<dbReference type="Proteomes" id="UP000775872">
    <property type="component" value="Unassembled WGS sequence"/>
</dbReference>
<comment type="domain">
    <text evidence="3">The main chain amide nitrogen atoms of the second glycine and its adjacent residue in the HGGXW motif define the oxyanion hole, and stabilize the oxyanion that forms during the nucleophilic attack by the catalytic serine during substrate cleavage.</text>
</comment>
<comment type="pathway">
    <text evidence="3">Amino-acid degradation; L-tryptophan degradation via kynurenine pathway; L-kynurenine from L-tryptophan: step 2/2.</text>
</comment>
<comment type="function">
    <text evidence="3">Catalyzes the hydrolysis of N-formyl-L-kynurenine to L-kynurenine, the second step in the kynurenine pathway of tryptophan degradation. Kynurenine may be further oxidized to nicotinic acid, NAD(H) and NADP(H). Required for elimination of toxic metabolites.</text>
</comment>
<dbReference type="GO" id="GO:0004061">
    <property type="term" value="F:arylformamidase activity"/>
    <property type="evidence" value="ECO:0007669"/>
    <property type="project" value="UniProtKB-UniRule"/>
</dbReference>
<dbReference type="PANTHER" id="PTHR48081">
    <property type="entry name" value="AB HYDROLASE SUPERFAMILY PROTEIN C4A8.06C"/>
    <property type="match status" value="1"/>
</dbReference>
<feature type="active site" description="Nucleophile" evidence="3">
    <location>
        <position position="137"/>
    </location>
</feature>
<sequence>MDQLRHTRHSYGDNVRQRISVWEPSPDIKPQSGGAWVIFIHGGAWGDPGNTDEDFIPSINHVVASYDSLARAPIRGFASIDYRLSPHPKHPQGPETPASELRAAKHPDHINDVWSALQFLVQEYDLASGRYILVGHSAGATLAYQLCMGSYVLDGQAPPPSVPLPTTIIGISGIYDLDGIDQRHGGNYAGFITSAFGSDRSRWGVASPACCPDGHISGRNLPSHNILAWSPQDTLVDEPEIDEMVAKLKANNANLLILKDLAGEHDHVWQEGSQVCRLIKLALEQLEKSPQR</sequence>
<evidence type="ECO:0000256" key="2">
    <source>
        <dbReference type="ARBA" id="ARBA00023079"/>
    </source>
</evidence>
<keyword evidence="1 3" id="KW-0378">Hydrolase</keyword>
<feature type="active site" evidence="3">
    <location>
        <position position="265"/>
    </location>
</feature>
<dbReference type="AlphaFoldDB" id="A0A9N9ZD58"/>
<dbReference type="EC" id="3.5.1.9" evidence="3"/>
<feature type="short sequence motif" description="HGGXW" evidence="3">
    <location>
        <begin position="41"/>
        <end position="45"/>
    </location>
</feature>
<dbReference type="PANTHER" id="PTHR48081:SF33">
    <property type="entry name" value="KYNURENINE FORMAMIDASE"/>
    <property type="match status" value="1"/>
</dbReference>
<dbReference type="OrthoDB" id="420264at2759"/>
<dbReference type="InterPro" id="IPR013094">
    <property type="entry name" value="AB_hydrolase_3"/>
</dbReference>
<evidence type="ECO:0000313" key="5">
    <source>
        <dbReference type="EMBL" id="CAH0053366.1"/>
    </source>
</evidence>
<feature type="domain" description="Alpha/beta hydrolase fold-3" evidence="4">
    <location>
        <begin position="37"/>
        <end position="149"/>
    </location>
</feature>
<evidence type="ECO:0000256" key="3">
    <source>
        <dbReference type="HAMAP-Rule" id="MF_03014"/>
    </source>
</evidence>
<accession>A0A9N9ZD58</accession>
<dbReference type="GO" id="GO:0034354">
    <property type="term" value="P:'de novo' NAD+ biosynthetic process from L-tryptophan"/>
    <property type="evidence" value="ECO:0007669"/>
    <property type="project" value="UniProtKB-UniRule"/>
</dbReference>
<name>A0A9N9ZD58_9HYPO</name>
<feature type="active site" evidence="3">
    <location>
        <position position="233"/>
    </location>
</feature>
<keyword evidence="6" id="KW-1185">Reference proteome</keyword>
<dbReference type="GO" id="GO:0019441">
    <property type="term" value="P:L-tryptophan catabolic process to kynurenine"/>
    <property type="evidence" value="ECO:0007669"/>
    <property type="project" value="UniProtKB-UniRule"/>
</dbReference>
<dbReference type="InterPro" id="IPR050300">
    <property type="entry name" value="GDXG_lipolytic_enzyme"/>
</dbReference>
<dbReference type="InterPro" id="IPR029058">
    <property type="entry name" value="AB_hydrolase_fold"/>
</dbReference>
<reference evidence="6" key="1">
    <citation type="submission" date="2019-06" db="EMBL/GenBank/DDBJ databases">
        <authorList>
            <person name="Broberg M."/>
        </authorList>
    </citation>
    <scope>NUCLEOTIDE SEQUENCE [LARGE SCALE GENOMIC DNA]</scope>
</reference>
<dbReference type="SUPFAM" id="SSF53474">
    <property type="entry name" value="alpha/beta-Hydrolases"/>
    <property type="match status" value="1"/>
</dbReference>
<dbReference type="Pfam" id="PF07859">
    <property type="entry name" value="Abhydrolase_3"/>
    <property type="match status" value="1"/>
</dbReference>
<comment type="subunit">
    <text evidence="3">Homodimer.</text>
</comment>
<evidence type="ECO:0000313" key="6">
    <source>
        <dbReference type="Proteomes" id="UP000775872"/>
    </source>
</evidence>
<comment type="catalytic activity">
    <reaction evidence="3">
        <text>N-formyl-L-kynurenine + H2O = L-kynurenine + formate + H(+)</text>
        <dbReference type="Rhea" id="RHEA:13009"/>
        <dbReference type="ChEBI" id="CHEBI:15377"/>
        <dbReference type="ChEBI" id="CHEBI:15378"/>
        <dbReference type="ChEBI" id="CHEBI:15740"/>
        <dbReference type="ChEBI" id="CHEBI:57959"/>
        <dbReference type="ChEBI" id="CHEBI:58629"/>
        <dbReference type="EC" id="3.5.1.9"/>
    </reaction>
</comment>
<keyword evidence="2 3" id="KW-0823">Tryptophan catabolism</keyword>
<proteinExistence type="inferred from homology"/>
<dbReference type="InterPro" id="IPR027519">
    <property type="entry name" value="KFase_ver/fungi-typ"/>
</dbReference>
<comment type="similarity">
    <text evidence="3">Belongs to the kynurenine formamidase family.</text>
</comment>
<protein>
    <recommendedName>
        <fullName evidence="3">Kynurenine formamidase</fullName>
        <shortName evidence="3">KFA</shortName>
        <shortName evidence="3">KFase</shortName>
        <ecNumber evidence="3">3.5.1.9</ecNumber>
    </recommendedName>
    <alternativeName>
        <fullName evidence="3">Arylformamidase</fullName>
    </alternativeName>
    <alternativeName>
        <fullName evidence="3">N-formylkynurenine formamidase</fullName>
        <shortName evidence="3">FKF</shortName>
    </alternativeName>
</protein>
<evidence type="ECO:0000256" key="1">
    <source>
        <dbReference type="ARBA" id="ARBA00022801"/>
    </source>
</evidence>
<gene>
    <name evidence="5" type="ORF">CSOL1703_00005238</name>
</gene>
<evidence type="ECO:0000259" key="4">
    <source>
        <dbReference type="Pfam" id="PF07859"/>
    </source>
</evidence>
<dbReference type="EMBL" id="CABFOC020000045">
    <property type="protein sequence ID" value="CAH0053366.1"/>
    <property type="molecule type" value="Genomic_DNA"/>
</dbReference>
<dbReference type="HAMAP" id="MF_03014">
    <property type="entry name" value="KFase"/>
    <property type="match status" value="1"/>
</dbReference>
<reference evidence="5 6" key="2">
    <citation type="submission" date="2021-10" db="EMBL/GenBank/DDBJ databases">
        <authorList>
            <person name="Piombo E."/>
        </authorList>
    </citation>
    <scope>NUCLEOTIDE SEQUENCE [LARGE SCALE GENOMIC DNA]</scope>
</reference>
<comment type="caution">
    <text evidence="5">The sequence shown here is derived from an EMBL/GenBank/DDBJ whole genome shotgun (WGS) entry which is preliminary data.</text>
</comment>
<organism evidence="5 6">
    <name type="scientific">Clonostachys solani</name>
    <dbReference type="NCBI Taxonomy" id="160281"/>
    <lineage>
        <taxon>Eukaryota</taxon>
        <taxon>Fungi</taxon>
        <taxon>Dikarya</taxon>
        <taxon>Ascomycota</taxon>
        <taxon>Pezizomycotina</taxon>
        <taxon>Sordariomycetes</taxon>
        <taxon>Hypocreomycetidae</taxon>
        <taxon>Hypocreales</taxon>
        <taxon>Bionectriaceae</taxon>
        <taxon>Clonostachys</taxon>
    </lineage>
</organism>
<dbReference type="Gene3D" id="3.40.50.1820">
    <property type="entry name" value="alpha/beta hydrolase"/>
    <property type="match status" value="1"/>
</dbReference>